<gene>
    <name evidence="9" type="ORF">TVY486_0403010</name>
</gene>
<comment type="similarity">
    <text evidence="2">Belongs to the SDO1/SBDS family.</text>
</comment>
<evidence type="ECO:0000256" key="1">
    <source>
        <dbReference type="ARBA" id="ARBA00004496"/>
    </source>
</evidence>
<sequence>MSARMQVPLSQRRHTNVAAVRYSKNGVKLEVACYKNKVLSFRSGVESRLDEVLQIDRIFTNISRGLFASSKDIQNVFGVGTTNEDAIKFILLHGELQVARQEREAEVDQMFTDISVIISQKCISEVTRRPFPPHVIEQALRSIGAGVKLDQPAKKQALALMHKLIDSQIIPITRSPMKLRFITSSDAALTKLLTWCEANGASVLESTGDASTDSPAEKDVQYSFVLLLQPHLFRNLENYVKSELGEGSTVHMLECAAVDYGESDSIDAELAALANSQTMSTSQGGCGSPSHNTVNSSHLLPRGGAVKSCGNQNPGRKNGRRGFVEHDDMPDGWKCASGAGVSSPSRQAGSDSDEEDFDVERALAKLGLDKVDANNDHLKEVGRERNCEDGTRRGKKKEKRRQGKSIQQKQSFSQEVRHDSQHESDEDVLVNRKQRKMAAARARDVPDSSCPSEDGYDYGLDEGV</sequence>
<dbReference type="InterPro" id="IPR036786">
    <property type="entry name" value="Ribosome_mat_SBDS_N_sf"/>
</dbReference>
<feature type="compositionally biased region" description="Basic and acidic residues" evidence="6">
    <location>
        <begin position="377"/>
        <end position="392"/>
    </location>
</feature>
<dbReference type="Gene3D" id="1.10.10.900">
    <property type="entry name" value="SBDS protein C-terminal domain, subdomain 1"/>
    <property type="match status" value="1"/>
</dbReference>
<comment type="subunit">
    <text evidence="5">Associates with the 60S ribosomal subunit.</text>
</comment>
<dbReference type="EMBL" id="HE573020">
    <property type="protein sequence ID" value="CCC47635.1"/>
    <property type="molecule type" value="Genomic_DNA"/>
</dbReference>
<feature type="compositionally biased region" description="Polar residues" evidence="6">
    <location>
        <begin position="281"/>
        <end position="298"/>
    </location>
</feature>
<dbReference type="GO" id="GO:0042254">
    <property type="term" value="P:ribosome biogenesis"/>
    <property type="evidence" value="ECO:0007669"/>
    <property type="project" value="UniProtKB-KW"/>
</dbReference>
<feature type="region of interest" description="Disordered" evidence="6">
    <location>
        <begin position="281"/>
        <end position="356"/>
    </location>
</feature>
<dbReference type="SUPFAM" id="SSF89895">
    <property type="entry name" value="FYSH domain"/>
    <property type="match status" value="1"/>
</dbReference>
<reference evidence="9" key="1">
    <citation type="journal article" date="2012" name="Proc. Natl. Acad. Sci. U.S.A.">
        <title>Antigenic diversity is generated by distinct evolutionary mechanisms in African trypanosome species.</title>
        <authorList>
            <person name="Jackson A.P."/>
            <person name="Berry A."/>
            <person name="Aslett M."/>
            <person name="Allison H.C."/>
            <person name="Burton P."/>
            <person name="Vavrova-Anderson J."/>
            <person name="Brown R."/>
            <person name="Browne H."/>
            <person name="Corton N."/>
            <person name="Hauser H."/>
            <person name="Gamble J."/>
            <person name="Gilderthorp R."/>
            <person name="Marcello L."/>
            <person name="McQuillan J."/>
            <person name="Otto T.D."/>
            <person name="Quail M.A."/>
            <person name="Sanders M.J."/>
            <person name="van Tonder A."/>
            <person name="Ginger M.L."/>
            <person name="Field M.C."/>
            <person name="Barry J.D."/>
            <person name="Hertz-Fowler C."/>
            <person name="Berriman M."/>
        </authorList>
    </citation>
    <scope>NUCLEOTIDE SEQUENCE</scope>
    <source>
        <strain evidence="9">Y486</strain>
    </source>
</reference>
<dbReference type="InterPro" id="IPR037188">
    <property type="entry name" value="Sdo1/SBDS_central_sf"/>
</dbReference>
<keyword evidence="4" id="KW-0690">Ribosome biogenesis</keyword>
<evidence type="ECO:0000256" key="4">
    <source>
        <dbReference type="ARBA" id="ARBA00022517"/>
    </source>
</evidence>
<dbReference type="Pfam" id="PF01172">
    <property type="entry name" value="SBDS_N"/>
    <property type="match status" value="1"/>
</dbReference>
<accession>G0TUK1</accession>
<dbReference type="GO" id="GO:0005737">
    <property type="term" value="C:cytoplasm"/>
    <property type="evidence" value="ECO:0007669"/>
    <property type="project" value="UniProtKB-SubCell"/>
</dbReference>
<feature type="compositionally biased region" description="Basic and acidic residues" evidence="6">
    <location>
        <begin position="322"/>
        <end position="331"/>
    </location>
</feature>
<feature type="compositionally biased region" description="Polar residues" evidence="6">
    <location>
        <begin position="405"/>
        <end position="414"/>
    </location>
</feature>
<dbReference type="SUPFAM" id="SSF109728">
    <property type="entry name" value="Hypothetical protein AF0491, middle domain"/>
    <property type="match status" value="1"/>
</dbReference>
<evidence type="ECO:0000256" key="6">
    <source>
        <dbReference type="SAM" id="MobiDB-lite"/>
    </source>
</evidence>
<evidence type="ECO:0000259" key="7">
    <source>
        <dbReference type="Pfam" id="PF01172"/>
    </source>
</evidence>
<dbReference type="VEuPathDB" id="TriTrypDB:TvY486_0403010"/>
<feature type="region of interest" description="Disordered" evidence="6">
    <location>
        <begin position="377"/>
        <end position="464"/>
    </location>
</feature>
<dbReference type="Pfam" id="PF09377">
    <property type="entry name" value="SBDS_domain_II"/>
    <property type="match status" value="1"/>
</dbReference>
<evidence type="ECO:0000313" key="9">
    <source>
        <dbReference type="EMBL" id="CCC47635.1"/>
    </source>
</evidence>
<evidence type="ECO:0000259" key="8">
    <source>
        <dbReference type="Pfam" id="PF09377"/>
    </source>
</evidence>
<dbReference type="PANTHER" id="PTHR10927:SF1">
    <property type="entry name" value="RIBOSOME MATURATION PROTEIN SBDS"/>
    <property type="match status" value="1"/>
</dbReference>
<comment type="subcellular location">
    <subcellularLocation>
        <location evidence="1">Cytoplasm</location>
    </subcellularLocation>
</comment>
<organism evidence="9">
    <name type="scientific">Trypanosoma vivax (strain Y486)</name>
    <dbReference type="NCBI Taxonomy" id="1055687"/>
    <lineage>
        <taxon>Eukaryota</taxon>
        <taxon>Discoba</taxon>
        <taxon>Euglenozoa</taxon>
        <taxon>Kinetoplastea</taxon>
        <taxon>Metakinetoplastina</taxon>
        <taxon>Trypanosomatida</taxon>
        <taxon>Trypanosomatidae</taxon>
        <taxon>Trypanosoma</taxon>
        <taxon>Duttonella</taxon>
    </lineage>
</organism>
<dbReference type="InterPro" id="IPR019783">
    <property type="entry name" value="SDO1/SBDS_N"/>
</dbReference>
<protein>
    <submittedName>
        <fullName evidence="9">Uncharacterized protein</fullName>
    </submittedName>
</protein>
<dbReference type="InterPro" id="IPR018978">
    <property type="entry name" value="SDO1/SBDS_central"/>
</dbReference>
<dbReference type="AlphaFoldDB" id="G0TUK1"/>
<evidence type="ECO:0000256" key="5">
    <source>
        <dbReference type="ARBA" id="ARBA00049708"/>
    </source>
</evidence>
<name>G0TUK1_TRYVY</name>
<feature type="compositionally biased region" description="Acidic residues" evidence="6">
    <location>
        <begin position="454"/>
        <end position="464"/>
    </location>
</feature>
<feature type="compositionally biased region" description="Basic residues" evidence="6">
    <location>
        <begin position="393"/>
        <end position="403"/>
    </location>
</feature>
<evidence type="ECO:0000256" key="2">
    <source>
        <dbReference type="ARBA" id="ARBA00007433"/>
    </source>
</evidence>
<keyword evidence="3" id="KW-0963">Cytoplasm</keyword>
<evidence type="ECO:0000256" key="3">
    <source>
        <dbReference type="ARBA" id="ARBA00022490"/>
    </source>
</evidence>
<feature type="domain" description="Ribosome maturation protein SDO1/SBDS N-terminal" evidence="7">
    <location>
        <begin position="16"/>
        <end position="103"/>
    </location>
</feature>
<dbReference type="InterPro" id="IPR039100">
    <property type="entry name" value="Sdo1/SBDS-like"/>
</dbReference>
<feature type="compositionally biased region" description="Polar residues" evidence="6">
    <location>
        <begin position="340"/>
        <end position="350"/>
    </location>
</feature>
<proteinExistence type="inferred from homology"/>
<dbReference type="PANTHER" id="PTHR10927">
    <property type="entry name" value="RIBOSOME MATURATION PROTEIN SBDS"/>
    <property type="match status" value="1"/>
</dbReference>
<dbReference type="Gene3D" id="3.30.1250.10">
    <property type="entry name" value="Ribosome maturation protein SBDS, N-terminal domain"/>
    <property type="match status" value="1"/>
</dbReference>
<feature type="domain" description="Ribosome maturation protein SDO1/SBDS central" evidence="8">
    <location>
        <begin position="113"/>
        <end position="174"/>
    </location>
</feature>